<keyword evidence="2" id="KW-0255">Endonuclease</keyword>
<comment type="caution">
    <text evidence="2">The sequence shown here is derived from an EMBL/GenBank/DDBJ whole genome shotgun (WGS) entry which is preliminary data.</text>
</comment>
<keyword evidence="3" id="KW-1185">Reference proteome</keyword>
<feature type="domain" description="Endonuclease/exonuclease/phosphatase" evidence="1">
    <location>
        <begin position="7"/>
        <end position="300"/>
    </location>
</feature>
<dbReference type="GO" id="GO:0000175">
    <property type="term" value="F:3'-5'-RNA exonuclease activity"/>
    <property type="evidence" value="ECO:0007669"/>
    <property type="project" value="TreeGrafter"/>
</dbReference>
<protein>
    <submittedName>
        <fullName evidence="2">Endonuclease exonuclease phosphatase family</fullName>
    </submittedName>
</protein>
<dbReference type="InterPro" id="IPR050410">
    <property type="entry name" value="CCR4/nocturin_mRNA_transcr"/>
</dbReference>
<sequence length="310" mass="34134">MGSIKLATWNLRFDSMPDSITVQQSLDNFPGPLDRPSEFNNILPEMPWSTRRIKVAQQLLDEDVVIADFQEALKRQVDDMLQLLRLSGNPWDFVGVGRDDGVNAGEFSPVFYNTSQVELVEFDTFWLSPTPFVAGSKFPGSPTTIVLLNTHLDDQSDDQRQLGASLILQRARFEAVNRKCPIIVTGDFNSTATGTDDSGAYKIITGAMPMVDIPADFADKFSVPDDSLPDFHMIDLRGQTDTLHVSGNFATFTDFVAPENSSNITDRIDFVFGGSNGGWLSSAYKVPSSLSDEGILASDHRPTFSSISFS</sequence>
<dbReference type="GO" id="GO:0004519">
    <property type="term" value="F:endonuclease activity"/>
    <property type="evidence" value="ECO:0007669"/>
    <property type="project" value="UniProtKB-KW"/>
</dbReference>
<keyword evidence="2" id="KW-0540">Nuclease</keyword>
<dbReference type="InterPro" id="IPR005135">
    <property type="entry name" value="Endo/exonuclease/phosphatase"/>
</dbReference>
<keyword evidence="2" id="KW-0269">Exonuclease</keyword>
<dbReference type="AlphaFoldDB" id="A0A286UIC9"/>
<dbReference type="OrthoDB" id="276515at2759"/>
<reference evidence="2 3" key="1">
    <citation type="journal article" date="2017" name="Mol. Ecol.">
        <title>Comparative and population genomic landscape of Phellinus noxius: A hypervariable fungus causing root rot in trees.</title>
        <authorList>
            <person name="Chung C.L."/>
            <person name="Lee T.J."/>
            <person name="Akiba M."/>
            <person name="Lee H.H."/>
            <person name="Kuo T.H."/>
            <person name="Liu D."/>
            <person name="Ke H.M."/>
            <person name="Yokoi T."/>
            <person name="Roa M.B."/>
            <person name="Lu M.J."/>
            <person name="Chang Y.Y."/>
            <person name="Ann P.J."/>
            <person name="Tsai J.N."/>
            <person name="Chen C.Y."/>
            <person name="Tzean S.S."/>
            <person name="Ota Y."/>
            <person name="Hattori T."/>
            <person name="Sahashi N."/>
            <person name="Liou R.F."/>
            <person name="Kikuchi T."/>
            <person name="Tsai I.J."/>
        </authorList>
    </citation>
    <scope>NUCLEOTIDE SEQUENCE [LARGE SCALE GENOMIC DNA]</scope>
    <source>
        <strain evidence="2 3">FFPRI411160</strain>
    </source>
</reference>
<proteinExistence type="predicted"/>
<keyword evidence="2" id="KW-0378">Hydrolase</keyword>
<dbReference type="PANTHER" id="PTHR12121">
    <property type="entry name" value="CARBON CATABOLITE REPRESSOR PROTEIN 4"/>
    <property type="match status" value="1"/>
</dbReference>
<dbReference type="PANTHER" id="PTHR12121:SF36">
    <property type="entry name" value="ENDONUCLEASE_EXONUCLEASE_PHOSPHATASE DOMAIN-CONTAINING PROTEIN"/>
    <property type="match status" value="1"/>
</dbReference>
<dbReference type="Pfam" id="PF03372">
    <property type="entry name" value="Exo_endo_phos"/>
    <property type="match status" value="1"/>
</dbReference>
<organism evidence="2 3">
    <name type="scientific">Pyrrhoderma noxium</name>
    <dbReference type="NCBI Taxonomy" id="2282107"/>
    <lineage>
        <taxon>Eukaryota</taxon>
        <taxon>Fungi</taxon>
        <taxon>Dikarya</taxon>
        <taxon>Basidiomycota</taxon>
        <taxon>Agaricomycotina</taxon>
        <taxon>Agaricomycetes</taxon>
        <taxon>Hymenochaetales</taxon>
        <taxon>Hymenochaetaceae</taxon>
        <taxon>Pyrrhoderma</taxon>
    </lineage>
</organism>
<dbReference type="Gene3D" id="3.60.10.10">
    <property type="entry name" value="Endonuclease/exonuclease/phosphatase"/>
    <property type="match status" value="1"/>
</dbReference>
<dbReference type="SUPFAM" id="SSF56219">
    <property type="entry name" value="DNase I-like"/>
    <property type="match status" value="1"/>
</dbReference>
<evidence type="ECO:0000259" key="1">
    <source>
        <dbReference type="Pfam" id="PF03372"/>
    </source>
</evidence>
<evidence type="ECO:0000313" key="2">
    <source>
        <dbReference type="EMBL" id="PAV19337.1"/>
    </source>
</evidence>
<accession>A0A286UIC9</accession>
<gene>
    <name evidence="2" type="ORF">PNOK_0427100</name>
</gene>
<dbReference type="InterPro" id="IPR036691">
    <property type="entry name" value="Endo/exonu/phosph_ase_sf"/>
</dbReference>
<name>A0A286UIC9_9AGAM</name>
<dbReference type="InParanoid" id="A0A286UIC9"/>
<dbReference type="Proteomes" id="UP000217199">
    <property type="component" value="Unassembled WGS sequence"/>
</dbReference>
<evidence type="ECO:0000313" key="3">
    <source>
        <dbReference type="Proteomes" id="UP000217199"/>
    </source>
</evidence>
<dbReference type="EMBL" id="NBII01000004">
    <property type="protein sequence ID" value="PAV19337.1"/>
    <property type="molecule type" value="Genomic_DNA"/>
</dbReference>